<keyword evidence="2" id="KW-1185">Reference proteome</keyword>
<reference evidence="1" key="1">
    <citation type="submission" date="2022-03" db="EMBL/GenBank/DDBJ databases">
        <authorList>
            <person name="Brunel B."/>
        </authorList>
    </citation>
    <scope>NUCLEOTIDE SEQUENCE</scope>
    <source>
        <strain evidence="1">STM4922sample</strain>
    </source>
</reference>
<dbReference type="Proteomes" id="UP001152604">
    <property type="component" value="Unassembled WGS sequence"/>
</dbReference>
<evidence type="ECO:0000313" key="2">
    <source>
        <dbReference type="Proteomes" id="UP001152604"/>
    </source>
</evidence>
<dbReference type="EMBL" id="CAKXZS010000001">
    <property type="protein sequence ID" value="CAH2394130.1"/>
    <property type="molecule type" value="Genomic_DNA"/>
</dbReference>
<proteinExistence type="predicted"/>
<gene>
    <name evidence="1" type="ORF">MES4922_10043</name>
</gene>
<comment type="caution">
    <text evidence="1">The sequence shown here is derived from an EMBL/GenBank/DDBJ whole genome shotgun (WGS) entry which is preliminary data.</text>
</comment>
<organism evidence="1 2">
    <name type="scientific">Mesorhizobium ventifaucium</name>
    <dbReference type="NCBI Taxonomy" id="666020"/>
    <lineage>
        <taxon>Bacteria</taxon>
        <taxon>Pseudomonadati</taxon>
        <taxon>Pseudomonadota</taxon>
        <taxon>Alphaproteobacteria</taxon>
        <taxon>Hyphomicrobiales</taxon>
        <taxon>Phyllobacteriaceae</taxon>
        <taxon>Mesorhizobium</taxon>
    </lineage>
</organism>
<protein>
    <submittedName>
        <fullName evidence="1">Uncharacterized protein</fullName>
    </submittedName>
</protein>
<sequence length="187" mass="20990">MGHTPWWIPSKDSPPEVREFVRQTRRCLDGLFGPSAKTTDRKMAGCNTPSAASDAYLRYVKAYEAQITPKHSNLQARFEHFLVLNGASDLKPNVAGVDLRYRDGTRGTILAEIKPCELANARYAIRTAMGQLLDYRQRAKENMSLLIVLEKKPNEEDQLLAISNGFGIAYPITGKFELFWPGFQALA</sequence>
<evidence type="ECO:0000313" key="1">
    <source>
        <dbReference type="EMBL" id="CAH2394130.1"/>
    </source>
</evidence>
<accession>A0ABN8J8N8</accession>
<name>A0ABN8J8N8_9HYPH</name>